<keyword evidence="3 10" id="KW-0235">DNA replication</keyword>
<dbReference type="FunFam" id="2.30.29.30:FF:000017">
    <property type="entry name" value="FACT complex subunit SPT16"/>
    <property type="match status" value="1"/>
</dbReference>
<feature type="compositionally biased region" description="Low complexity" evidence="11">
    <location>
        <begin position="476"/>
        <end position="485"/>
    </location>
</feature>
<gene>
    <name evidence="15" type="ORF">M0812_12757</name>
</gene>
<comment type="subunit">
    <text evidence="10">Component of the FACT complex.</text>
</comment>
<dbReference type="InterPro" id="IPR029149">
    <property type="entry name" value="Creatin/AminoP/Spt16_N"/>
</dbReference>
<dbReference type="InterPro" id="IPR036005">
    <property type="entry name" value="Creatinase/aminopeptidase-like"/>
</dbReference>
<feature type="compositionally biased region" description="Basic and acidic residues" evidence="11">
    <location>
        <begin position="464"/>
        <end position="475"/>
    </location>
</feature>
<dbReference type="Pfam" id="PF24824">
    <property type="entry name" value="PH_SPT16"/>
    <property type="match status" value="1"/>
</dbReference>
<keyword evidence="9 10" id="KW-0539">Nucleus</keyword>
<feature type="domain" description="FACT complex subunit SPT16 middle" evidence="13">
    <location>
        <begin position="574"/>
        <end position="723"/>
    </location>
</feature>
<dbReference type="GO" id="GO:0006281">
    <property type="term" value="P:DNA repair"/>
    <property type="evidence" value="ECO:0007669"/>
    <property type="project" value="UniProtKB-UniRule"/>
</dbReference>
<evidence type="ECO:0000256" key="11">
    <source>
        <dbReference type="SAM" id="MobiDB-lite"/>
    </source>
</evidence>
<evidence type="ECO:0000256" key="3">
    <source>
        <dbReference type="ARBA" id="ARBA00022705"/>
    </source>
</evidence>
<feature type="domain" description="Histone chaperone RTT106/FACT complex subunit SPT16-like middle" evidence="14">
    <location>
        <begin position="840"/>
        <end position="930"/>
    </location>
</feature>
<evidence type="ECO:0000256" key="5">
    <source>
        <dbReference type="ARBA" id="ARBA00023015"/>
    </source>
</evidence>
<evidence type="ECO:0000259" key="14">
    <source>
        <dbReference type="SMART" id="SM01287"/>
    </source>
</evidence>
<feature type="domain" description="FACT complex subunit SPT16 N-terminal lobe" evidence="12">
    <location>
        <begin position="7"/>
        <end position="169"/>
    </location>
</feature>
<evidence type="ECO:0000256" key="7">
    <source>
        <dbReference type="ARBA" id="ARBA00023163"/>
    </source>
</evidence>
<keyword evidence="6" id="KW-0175">Coiled coil</keyword>
<keyword evidence="2 10" id="KW-0158">Chromosome</keyword>
<evidence type="ECO:0000259" key="12">
    <source>
        <dbReference type="SMART" id="SM01285"/>
    </source>
</evidence>
<organism evidence="15 16">
    <name type="scientific">Anaeramoeba flamelloides</name>
    <dbReference type="NCBI Taxonomy" id="1746091"/>
    <lineage>
        <taxon>Eukaryota</taxon>
        <taxon>Metamonada</taxon>
        <taxon>Anaeramoebidae</taxon>
        <taxon>Anaeramoeba</taxon>
    </lineage>
</organism>
<dbReference type="InterPro" id="IPR011993">
    <property type="entry name" value="PH-like_dom_sf"/>
</dbReference>
<dbReference type="FunFam" id="2.30.29.210:FF:000001">
    <property type="entry name" value="FACT complex subunit spt16"/>
    <property type="match status" value="1"/>
</dbReference>
<dbReference type="SMART" id="SM01286">
    <property type="entry name" value="SPT16"/>
    <property type="match status" value="1"/>
</dbReference>
<evidence type="ECO:0000256" key="8">
    <source>
        <dbReference type="ARBA" id="ARBA00023204"/>
    </source>
</evidence>
<dbReference type="Gene3D" id="3.90.230.10">
    <property type="entry name" value="Creatinase/methionine aminopeptidase superfamily"/>
    <property type="match status" value="1"/>
</dbReference>
<dbReference type="InterPro" id="IPR029148">
    <property type="entry name" value="FACT-SPT16_Nlobe"/>
</dbReference>
<feature type="compositionally biased region" description="Low complexity" evidence="11">
    <location>
        <begin position="453"/>
        <end position="463"/>
    </location>
</feature>
<keyword evidence="4 10" id="KW-0227">DNA damage</keyword>
<dbReference type="InterPro" id="IPR013719">
    <property type="entry name" value="RTT106/SPT16-like_middle_dom"/>
</dbReference>
<keyword evidence="7 10" id="KW-0804">Transcription</keyword>
<sequence>MGESAQISTKEFIQRTNRIYSLWEKDIDCYCIVVGRVKSGTSYSKSNSLQFWLFGWELPDTLIVLCKNKTIHFFSSQKKIDLFKQITTEEYSLIYHTFQRGKKPEIKNQNTETLNKIFDQVKSLNENEKINFGMFPNEKWEGTFVTHFNEILEKKKEQTLQIKDISFTIAKVFSIKDAKEISNFEVSGKLTTAVLSKFVIPNLIRIIDKNRKYSHQNYSEKIKQIMVKAKQFKVTCDEELVGSVFTPVIQSGGQYDLEIPSTSSKGNIQSDTILCSLGISYDSYPSYSTRTIFIDPNSKQEENYSFVENLYTKLEKEIIVGKTFLQIYKTILNEVTKERPELELHLIPNFGFVTGIEFFSKELTISPNVDPDAKVENGMVLVLRLGLHNLKVSGNENENENKNENGKKYSILISDTYIVQENKPLQNLTMGCNKTLSEISYQITDKNKKNDSLNKNGNTSNSNKENEKEKEKEKGNNNNNNTDNNYNRGEDMDVDSSLILEKRLRTKEYTKQLKKREDHQRFLEEKKLQEIENRFLKKKSNKNISEEIRKQKIGILRSYKSAMEIPKHLRRNRIYIDKKHETVLLPLYGKHVPFHISYIKNITKNDEGDVVYLRINFNNPSNIGKKSIAVKENMNSIFVKDLTFRSSDAQHFHEVWRVIKEIKKKITNRETDKLMKMTIVKQEDLILSRGNVPRLAGDLFLKPTILGRKTSGSLEAHRNGFRFTSRRGQIIDILYKNIKHAFFQPCGDSDTITIIHFHLQFEIIVGKKKTRDVQFYTEVVEKSREISRYHSRDRYGGQNEDRAEKALKKRINQVFQNFVSKIEEKVESLEFDIPYNDLEFTGVVTRYQVTFRPTLSCLVQLSSWPTTAITIDEVEIAYFQRMSFGLKNFDLIFVFKDYTKTPLHINLIPKTFQENIQMWLDKSEIPYYTGKAALNWTMVMKIIRDDPKQFVKDGGWSVLSNRFGDPDSDNDEEEESEFSPPDSDEDSEEFNELSDSDDDEDNFSDEISEETLDSLTSEDDED</sequence>
<dbReference type="PANTHER" id="PTHR13980:SF15">
    <property type="entry name" value="FACT COMPLEX SUBUNIT SPT16"/>
    <property type="match status" value="1"/>
</dbReference>
<evidence type="ECO:0000313" key="15">
    <source>
        <dbReference type="EMBL" id="KAJ3443000.1"/>
    </source>
</evidence>
<keyword evidence="5 10" id="KW-0805">Transcription regulation</keyword>
<comment type="caution">
    <text evidence="15">The sequence shown here is derived from an EMBL/GenBank/DDBJ whole genome shotgun (WGS) entry which is preliminary data.</text>
</comment>
<protein>
    <recommendedName>
        <fullName evidence="10">FACT complex subunit</fullName>
    </recommendedName>
</protein>
<evidence type="ECO:0000256" key="6">
    <source>
        <dbReference type="ARBA" id="ARBA00023054"/>
    </source>
</evidence>
<dbReference type="GO" id="GO:0006260">
    <property type="term" value="P:DNA replication"/>
    <property type="evidence" value="ECO:0007669"/>
    <property type="project" value="UniProtKB-KW"/>
</dbReference>
<dbReference type="Pfam" id="PF08644">
    <property type="entry name" value="SPT16"/>
    <property type="match status" value="1"/>
</dbReference>
<name>A0AAV7ZNW5_9EUKA</name>
<dbReference type="PANTHER" id="PTHR13980">
    <property type="entry name" value="CDC68 RELATED"/>
    <property type="match status" value="1"/>
</dbReference>
<dbReference type="InterPro" id="IPR013953">
    <property type="entry name" value="FACT_SPT16_M"/>
</dbReference>
<dbReference type="EMBL" id="JANTQA010000026">
    <property type="protein sequence ID" value="KAJ3443000.1"/>
    <property type="molecule type" value="Genomic_DNA"/>
</dbReference>
<feature type="region of interest" description="Disordered" evidence="11">
    <location>
        <begin position="447"/>
        <end position="493"/>
    </location>
</feature>
<reference evidence="15" key="1">
    <citation type="submission" date="2022-08" db="EMBL/GenBank/DDBJ databases">
        <title>Novel sulphate-reducing endosymbionts in the free-living metamonad Anaeramoeba.</title>
        <authorList>
            <person name="Jerlstrom-Hultqvist J."/>
            <person name="Cepicka I."/>
            <person name="Gallot-Lavallee L."/>
            <person name="Salas-Leiva D."/>
            <person name="Curtis B.A."/>
            <person name="Zahonova K."/>
            <person name="Pipaliya S."/>
            <person name="Dacks J."/>
            <person name="Roger A.J."/>
        </authorList>
    </citation>
    <scope>NUCLEOTIDE SEQUENCE</scope>
    <source>
        <strain evidence="15">Busselton2</strain>
    </source>
</reference>
<dbReference type="SUPFAM" id="SSF55920">
    <property type="entry name" value="Creatinase/aminopeptidase"/>
    <property type="match status" value="1"/>
</dbReference>
<comment type="similarity">
    <text evidence="1 10">Belongs to the peptidase M24 family. SPT16 subfamily.</text>
</comment>
<dbReference type="Pfam" id="PF00557">
    <property type="entry name" value="Peptidase_M24"/>
    <property type="match status" value="1"/>
</dbReference>
<evidence type="ECO:0000256" key="9">
    <source>
        <dbReference type="ARBA" id="ARBA00023242"/>
    </source>
</evidence>
<dbReference type="AlphaFoldDB" id="A0AAV7ZNW5"/>
<dbReference type="Pfam" id="PF08512">
    <property type="entry name" value="Rttp106-like_middle"/>
    <property type="match status" value="1"/>
</dbReference>
<dbReference type="GO" id="GO:0006368">
    <property type="term" value="P:transcription elongation by RNA polymerase II"/>
    <property type="evidence" value="ECO:0007669"/>
    <property type="project" value="TreeGrafter"/>
</dbReference>
<feature type="region of interest" description="Disordered" evidence="11">
    <location>
        <begin position="961"/>
        <end position="1022"/>
    </location>
</feature>
<dbReference type="InterPro" id="IPR000994">
    <property type="entry name" value="Pept_M24"/>
</dbReference>
<evidence type="ECO:0000256" key="10">
    <source>
        <dbReference type="RuleBase" id="RU367052"/>
    </source>
</evidence>
<keyword evidence="8 10" id="KW-0234">DNA repair</keyword>
<evidence type="ECO:0000256" key="2">
    <source>
        <dbReference type="ARBA" id="ARBA00022454"/>
    </source>
</evidence>
<dbReference type="InterPro" id="IPR040258">
    <property type="entry name" value="Spt16"/>
</dbReference>
<evidence type="ECO:0000259" key="13">
    <source>
        <dbReference type="SMART" id="SM01286"/>
    </source>
</evidence>
<evidence type="ECO:0000313" key="16">
    <source>
        <dbReference type="Proteomes" id="UP001146793"/>
    </source>
</evidence>
<evidence type="ECO:0000256" key="1">
    <source>
        <dbReference type="ARBA" id="ARBA00010779"/>
    </source>
</evidence>
<dbReference type="GO" id="GO:0031491">
    <property type="term" value="F:nucleosome binding"/>
    <property type="evidence" value="ECO:0007669"/>
    <property type="project" value="TreeGrafter"/>
</dbReference>
<dbReference type="Gene3D" id="3.40.350.10">
    <property type="entry name" value="Creatinase/prolidase N-terminal domain"/>
    <property type="match status" value="1"/>
</dbReference>
<dbReference type="Proteomes" id="UP001146793">
    <property type="component" value="Unassembled WGS sequence"/>
</dbReference>
<dbReference type="SMART" id="SM01285">
    <property type="entry name" value="FACT-Spt16_Nlob"/>
    <property type="match status" value="1"/>
</dbReference>
<proteinExistence type="inferred from homology"/>
<dbReference type="Pfam" id="PF14826">
    <property type="entry name" value="FACT-Spt16_Nlob"/>
    <property type="match status" value="1"/>
</dbReference>
<comment type="function">
    <text evidence="10">Component of the FACT complex, a general chromatin factor that acts to reorganize nucleosomes. The FACT complex is involved in multiple processes that require DNA as a template such as mRNA elongation, DNA replication and DNA repair. During transcription elongation the FACT complex acts as a histone chaperone that both destabilizes and restores nucleosomal structure. It facilitates the passage of RNA polymerase II and transcription by promoting the dissociation of one histone H2A-H2B dimer from the nucleosome, then subsequently promotes the reestablishment of the nucleosome following the passage of RNA polymerase II.</text>
</comment>
<dbReference type="Gene3D" id="2.30.29.210">
    <property type="entry name" value="FACT complex subunit Spt16p/Cdc68p"/>
    <property type="match status" value="1"/>
</dbReference>
<feature type="compositionally biased region" description="Acidic residues" evidence="11">
    <location>
        <begin position="966"/>
        <end position="1022"/>
    </location>
</feature>
<accession>A0AAV7ZNW5</accession>
<dbReference type="Gene3D" id="2.30.29.150">
    <property type="match status" value="1"/>
</dbReference>
<comment type="subcellular location">
    <subcellularLocation>
        <location evidence="10">Nucleus</location>
    </subcellularLocation>
    <subcellularLocation>
        <location evidence="10">Chromosome</location>
    </subcellularLocation>
</comment>
<dbReference type="Gene3D" id="2.30.29.30">
    <property type="entry name" value="Pleckstrin-homology domain (PH domain)/Phosphotyrosine-binding domain (PTB)"/>
    <property type="match status" value="1"/>
</dbReference>
<dbReference type="InterPro" id="IPR056595">
    <property type="entry name" value="Fact-SPT16_PH"/>
</dbReference>
<evidence type="ECO:0000256" key="4">
    <source>
        <dbReference type="ARBA" id="ARBA00022763"/>
    </source>
</evidence>
<dbReference type="SMART" id="SM01287">
    <property type="entry name" value="Rtt106"/>
    <property type="match status" value="1"/>
</dbReference>
<dbReference type="GO" id="GO:0035101">
    <property type="term" value="C:FACT complex"/>
    <property type="evidence" value="ECO:0007669"/>
    <property type="project" value="UniProtKB-UniRule"/>
</dbReference>